<evidence type="ECO:0000259" key="2">
    <source>
        <dbReference type="Pfam" id="PF04717"/>
    </source>
</evidence>
<dbReference type="NCBIfam" id="TIGR03361">
    <property type="entry name" value="VI_Rhs_Vgr"/>
    <property type="match status" value="1"/>
</dbReference>
<evidence type="ECO:0000259" key="3">
    <source>
        <dbReference type="Pfam" id="PF22178"/>
    </source>
</evidence>
<protein>
    <submittedName>
        <fullName evidence="4">Type VI secretion system tip protein VgrG</fullName>
    </submittedName>
</protein>
<evidence type="ECO:0000256" key="1">
    <source>
        <dbReference type="ARBA" id="ARBA00005558"/>
    </source>
</evidence>
<keyword evidence="5" id="KW-1185">Reference proteome</keyword>
<feature type="domain" description="Gp5/Type VI secretion system Vgr C-terminal trimerisation" evidence="3">
    <location>
        <begin position="505"/>
        <end position="612"/>
    </location>
</feature>
<comment type="caution">
    <text evidence="4">The sequence shown here is derived from an EMBL/GenBank/DDBJ whole genome shotgun (WGS) entry which is preliminary data.</text>
</comment>
<dbReference type="RefSeq" id="WP_136935573.1">
    <property type="nucleotide sequence ID" value="NZ_SSMQ01000092.1"/>
</dbReference>
<dbReference type="AlphaFoldDB" id="A0A4U1IPL6"/>
<dbReference type="InterPro" id="IPR017847">
    <property type="entry name" value="T6SS_RhsGE_Vgr_subset"/>
</dbReference>
<dbReference type="Gene3D" id="4.10.220.110">
    <property type="match status" value="1"/>
</dbReference>
<dbReference type="NCBIfam" id="TIGR01646">
    <property type="entry name" value="vgr_GE"/>
    <property type="match status" value="1"/>
</dbReference>
<sequence>MPSFDYTFACEEVAGADPWSALRVARFTGAEALSSLYRYEILLLDPAGVASAPALVGKRATLRITTLSAPAFKTVHGIVVEAEEIARLPEGRTLRVVLAPPFARGAHRRRCRIFLDKTLREIVRAVLLGDPLVREAGAEPPAPDLGGADFAPADEAFTWRVEDTSRLDNRRVRPFVVQYNESDFAFVSRLLEEEGITYHVENGAETSLLVFTDSDAGRPRLQPDLVGIGIDGREVRGFFTGGRLRPEAVSLGEYNWKQPGLPMDARVGGKDADLFEVVYPGGYPDEATQGRPLAKARLERHRTEARFARGDGHLRVLGAGTIFELDHKKPRLEGEYLVSSLEVVGEQAGVLPSGAGGGVIEPFFARFVCARRGQGTAVEDSGFRPPRVTPRPRIVGTQTALVTADPSAPSAEIHVGGPPGVQIGCVRLRFHWDTDEARLAKEPSSAWVRVSEPFAGSGMGGVWHPRVGTEVLVDFEEGDPDRPLVVGRVYNGKNRPYHGGAPTISTLKSNASPGGAVHNEITFDDTSGAERIYTNAGKDMETDVGNERTETVGANSAMKVGANDTETIGANCAVTIGGDETVTVGGNDTALIGGNLSTTIGANATTIIGANEGHFVGADQAITIAGAHNEIASGSVTEEIGGTLTTSVAASETQTLGGNRSTMITGAHTQSFGAAHLKMVGGNRDLSCASLDTTVSAASIRIVGGSVTTKITGDHTLSTGGGAVYIAPKYSAQDANRSDVDVAKYTLTGLDVTIGGIALGATGYASSTMGVSAAAAGLNVEFVGADVDFFGLLTRVDGGHMQNNGVKTRVGLIIKL</sequence>
<reference evidence="4 5" key="1">
    <citation type="submission" date="2019-04" db="EMBL/GenBank/DDBJ databases">
        <authorList>
            <person name="Li Y."/>
            <person name="Wang J."/>
        </authorList>
    </citation>
    <scope>NUCLEOTIDE SEQUENCE [LARGE SCALE GENOMIC DNA]</scope>
    <source>
        <strain evidence="4 5">DSM 14668</strain>
    </source>
</reference>
<dbReference type="Pfam" id="PF04717">
    <property type="entry name" value="Phage_base_V"/>
    <property type="match status" value="1"/>
</dbReference>
<dbReference type="Pfam" id="PF05954">
    <property type="entry name" value="Phage_GPD"/>
    <property type="match status" value="1"/>
</dbReference>
<organism evidence="4 5">
    <name type="scientific">Polyangium fumosum</name>
    <dbReference type="NCBI Taxonomy" id="889272"/>
    <lineage>
        <taxon>Bacteria</taxon>
        <taxon>Pseudomonadati</taxon>
        <taxon>Myxococcota</taxon>
        <taxon>Polyangia</taxon>
        <taxon>Polyangiales</taxon>
        <taxon>Polyangiaceae</taxon>
        <taxon>Polyangium</taxon>
    </lineage>
</organism>
<dbReference type="Proteomes" id="UP000309215">
    <property type="component" value="Unassembled WGS sequence"/>
</dbReference>
<dbReference type="Pfam" id="PF22178">
    <property type="entry name" value="Gp5_trimer_C"/>
    <property type="match status" value="1"/>
</dbReference>
<feature type="domain" description="Gp5/Type VI secretion system Vgr protein OB-fold" evidence="2">
    <location>
        <begin position="441"/>
        <end position="490"/>
    </location>
</feature>
<dbReference type="Gene3D" id="2.30.110.50">
    <property type="match status" value="1"/>
</dbReference>
<dbReference type="InterPro" id="IPR006533">
    <property type="entry name" value="T6SS_Vgr_RhsGE"/>
</dbReference>
<dbReference type="SUPFAM" id="SSF69279">
    <property type="entry name" value="Phage tail proteins"/>
    <property type="match status" value="2"/>
</dbReference>
<evidence type="ECO:0000313" key="4">
    <source>
        <dbReference type="EMBL" id="TKC95833.1"/>
    </source>
</evidence>
<dbReference type="Gene3D" id="2.40.50.230">
    <property type="entry name" value="Gp5 N-terminal domain"/>
    <property type="match status" value="1"/>
</dbReference>
<dbReference type="InterPro" id="IPR006531">
    <property type="entry name" value="Gp5/Vgr_OB"/>
</dbReference>
<dbReference type="Gene3D" id="3.55.50.10">
    <property type="entry name" value="Baseplate protein-like domains"/>
    <property type="match status" value="1"/>
</dbReference>
<accession>A0A4U1IPL6</accession>
<dbReference type="OrthoDB" id="5477241at2"/>
<dbReference type="SUPFAM" id="SSF69255">
    <property type="entry name" value="gp5 N-terminal domain-like"/>
    <property type="match status" value="1"/>
</dbReference>
<dbReference type="InterPro" id="IPR037026">
    <property type="entry name" value="Vgr_OB-fold_dom_sf"/>
</dbReference>
<gene>
    <name evidence="4" type="primary">tssI</name>
    <name evidence="4" type="ORF">E8A74_46210</name>
</gene>
<dbReference type="EMBL" id="SSMQ01000092">
    <property type="protein sequence ID" value="TKC95833.1"/>
    <property type="molecule type" value="Genomic_DNA"/>
</dbReference>
<comment type="similarity">
    <text evidence="1">Belongs to the VgrG protein family.</text>
</comment>
<name>A0A4U1IPL6_9BACT</name>
<dbReference type="InterPro" id="IPR054030">
    <property type="entry name" value="Gp5_Vgr_C"/>
</dbReference>
<evidence type="ECO:0000313" key="5">
    <source>
        <dbReference type="Proteomes" id="UP000309215"/>
    </source>
</evidence>
<dbReference type="SUPFAM" id="SSF69349">
    <property type="entry name" value="Phage fibre proteins"/>
    <property type="match status" value="2"/>
</dbReference>
<proteinExistence type="inferred from homology"/>